<dbReference type="EMBL" id="SHNP01000001">
    <property type="protein sequence ID" value="MCX2972081.1"/>
    <property type="molecule type" value="Genomic_DNA"/>
</dbReference>
<gene>
    <name evidence="1" type="ORF">EYC87_00590</name>
</gene>
<protein>
    <recommendedName>
        <fullName evidence="3">Phytanoyl-CoA dioxygenase</fullName>
    </recommendedName>
</protein>
<sequence length="348" mass="38377">MTLDDISDTLLDEASSPTHLREALDAFARLCSNVTGVVPDRSFDAWADDSLLKDGVAINPEAAAHCVKDYQRSVVFIRAVHTAINTASDRFANQPIEILYAGCGPFATLLLPLLGRFHAGELQVHLLDIHQRSLDSVGQLVEHFGLQSHYIHFVQDDACRYQHPGSPHIIITETMQKSLEQEPQFAVTANLAPQLHGEGIFIPQKIEVELCLAHLDAETAAFKRGDAPDLVALEEAGGRYPIATVFSLIPDQAAALEQRACQSSSTGMIELNPVNVTIPSVAHLNNFDALLFTRVQAFEQHQLLDYESEITLPLRCTEMAPLKPGDHYRISFQLGNYPKFCVTRLCDG</sequence>
<name>A0ABT3SQ17_9GAMM</name>
<dbReference type="RefSeq" id="WP_279251147.1">
    <property type="nucleotide sequence ID" value="NZ_SHNP01000001.1"/>
</dbReference>
<dbReference type="Proteomes" id="UP001143307">
    <property type="component" value="Unassembled WGS sequence"/>
</dbReference>
<dbReference type="SUPFAM" id="SSF53335">
    <property type="entry name" value="S-adenosyl-L-methionine-dependent methyltransferases"/>
    <property type="match status" value="1"/>
</dbReference>
<reference evidence="1" key="1">
    <citation type="submission" date="2019-02" db="EMBL/GenBank/DDBJ databases">
        <authorList>
            <person name="Li S.-H."/>
        </authorList>
    </citation>
    <scope>NUCLEOTIDE SEQUENCE</scope>
    <source>
        <strain evidence="1">IMCC8485</strain>
    </source>
</reference>
<dbReference type="Gene3D" id="3.40.50.150">
    <property type="entry name" value="Vaccinia Virus protein VP39"/>
    <property type="match status" value="1"/>
</dbReference>
<comment type="caution">
    <text evidence="1">The sequence shown here is derived from an EMBL/GenBank/DDBJ whole genome shotgun (WGS) entry which is preliminary data.</text>
</comment>
<keyword evidence="2" id="KW-1185">Reference proteome</keyword>
<evidence type="ECO:0000313" key="1">
    <source>
        <dbReference type="EMBL" id="MCX2972081.1"/>
    </source>
</evidence>
<accession>A0ABT3SQ17</accession>
<proteinExistence type="predicted"/>
<dbReference type="InterPro" id="IPR029063">
    <property type="entry name" value="SAM-dependent_MTases_sf"/>
</dbReference>
<evidence type="ECO:0008006" key="3">
    <source>
        <dbReference type="Google" id="ProtNLM"/>
    </source>
</evidence>
<organism evidence="1 2">
    <name type="scientific">Candidatus Seongchinamella marina</name>
    <dbReference type="NCBI Taxonomy" id="2518990"/>
    <lineage>
        <taxon>Bacteria</taxon>
        <taxon>Pseudomonadati</taxon>
        <taxon>Pseudomonadota</taxon>
        <taxon>Gammaproteobacteria</taxon>
        <taxon>Cellvibrionales</taxon>
        <taxon>Halieaceae</taxon>
        <taxon>Seongchinamella</taxon>
    </lineage>
</organism>
<evidence type="ECO:0000313" key="2">
    <source>
        <dbReference type="Proteomes" id="UP001143307"/>
    </source>
</evidence>